<gene>
    <name evidence="3" type="ORF">HBSAL_08750</name>
</gene>
<sequence length="167" mass="18666">MTENTNKDRREKFEEEAERIRNSDRGISETADAIEEVREKYYNSKWEKMEEDIQEMEDYKRYAFILGSGLISALIGAGVFGLAGFSTIGAVIFGVIITLVASAHMTKPGLQFMKEFKQQSGGVAGQQQESGSKSSKRNAICQNCGWQNLQSNNFCNDCGKELKPSNE</sequence>
<protein>
    <submittedName>
        <fullName evidence="3">Small CPxCG-related zinc finger protein</fullName>
    </submittedName>
</protein>
<keyword evidence="2" id="KW-0812">Transmembrane</keyword>
<dbReference type="GeneID" id="39855587"/>
<organism evidence="3 4">
    <name type="scientific">Halobacterium salinarum (strain ATCC 33171 / DSM 3754 / JCM 8978 / NBRC 102687 / NCIMB 764 / 91-R6)</name>
    <dbReference type="NCBI Taxonomy" id="2597657"/>
    <lineage>
        <taxon>Archaea</taxon>
        <taxon>Methanobacteriati</taxon>
        <taxon>Methanobacteriota</taxon>
        <taxon>Stenosarchaea group</taxon>
        <taxon>Halobacteria</taxon>
        <taxon>Halobacteriales</taxon>
        <taxon>Halobacteriaceae</taxon>
        <taxon>Halobacterium</taxon>
    </lineage>
</organism>
<reference evidence="3 4" key="1">
    <citation type="journal article" date="2019" name="Microbiol. Resour. Announc.">
        <title>The Genome Sequence of the Halobacterium salinarum Type Strain Is Closely Related to That of Laboratory Strains NRC-1 and R1.</title>
        <authorList>
            <person name="Pfeiffer F."/>
            <person name="Marchfelder A."/>
            <person name="Habermann B."/>
            <person name="Dyall-Smith M.L."/>
        </authorList>
    </citation>
    <scope>NUCLEOTIDE SEQUENCE [LARGE SCALE GENOMIC DNA]</scope>
    <source>
        <strain evidence="4">ATCC 33171 / DSM 3754 / JCM 8978 / NBRC 102687 / NCIMB 764 / 91-R6</strain>
    </source>
</reference>
<evidence type="ECO:0000313" key="3">
    <source>
        <dbReference type="EMBL" id="QCC45397.1"/>
    </source>
</evidence>
<feature type="transmembrane region" description="Helical" evidence="2">
    <location>
        <begin position="88"/>
        <end position="106"/>
    </location>
</feature>
<evidence type="ECO:0000256" key="2">
    <source>
        <dbReference type="SAM" id="Phobius"/>
    </source>
</evidence>
<dbReference type="AlphaFoldDB" id="A0A4D6GYI5"/>
<keyword evidence="2" id="KW-0472">Membrane</keyword>
<name>A0A4D6GYI5_HALS9</name>
<accession>A0A4D6GYI5</accession>
<evidence type="ECO:0000256" key="1">
    <source>
        <dbReference type="SAM" id="MobiDB-lite"/>
    </source>
</evidence>
<proteinExistence type="predicted"/>
<feature type="compositionally biased region" description="Basic and acidic residues" evidence="1">
    <location>
        <begin position="1"/>
        <end position="27"/>
    </location>
</feature>
<dbReference type="RefSeq" id="WP_136361504.1">
    <property type="nucleotide sequence ID" value="NZ_VRYN01000001.1"/>
</dbReference>
<feature type="region of interest" description="Disordered" evidence="1">
    <location>
        <begin position="1"/>
        <end position="28"/>
    </location>
</feature>
<dbReference type="EMBL" id="CP038631">
    <property type="protein sequence ID" value="QCC45397.1"/>
    <property type="molecule type" value="Genomic_DNA"/>
</dbReference>
<feature type="transmembrane region" description="Helical" evidence="2">
    <location>
        <begin position="62"/>
        <end position="82"/>
    </location>
</feature>
<dbReference type="Proteomes" id="UP000296216">
    <property type="component" value="Chromosome"/>
</dbReference>
<evidence type="ECO:0000313" key="4">
    <source>
        <dbReference type="Proteomes" id="UP000296216"/>
    </source>
</evidence>
<keyword evidence="2" id="KW-1133">Transmembrane helix</keyword>